<comment type="similarity">
    <text evidence="11">Belongs to the polysaccharide monooxygenase AA14 family.</text>
</comment>
<dbReference type="OrthoDB" id="2019572at2759"/>
<name>A0A2K0U436_TRIHA</name>
<keyword evidence="6" id="KW-0560">Oxidoreductase</keyword>
<sequence>MKSQFSLRAAALYGLAAIQGASAHLAAYTNGMYCPENTYQGPLTNYTDTGRAVYEPLWSLKKDAWFLSKGRNCWLAPPVGVWEIPANSAIQVPWATRNNSYGYYADGKEQNERPQPFSVTNPAVIAAGMVSSSGGINSPNMHAANKSTAAGTAIAIAYKSNIYDVTMEDFVVFTIAPQTPFERLVTYNIPNLKACDECLCATVWIPDGYGLQNMYMAPHKCKIINPNGGQKPKTPSLVPGPNVRGPKQMIAAFQQEGNNVQWKPGQKVPTYTSRMGFTAGAQTDIFETVAACRS</sequence>
<feature type="chain" id="PRO_5014400763" description="LysM domain-containing protein" evidence="12">
    <location>
        <begin position="24"/>
        <end position="294"/>
    </location>
</feature>
<accession>A0A2K0U436</accession>
<evidence type="ECO:0000256" key="12">
    <source>
        <dbReference type="SAM" id="SignalP"/>
    </source>
</evidence>
<dbReference type="GO" id="GO:0004497">
    <property type="term" value="F:monooxygenase activity"/>
    <property type="evidence" value="ECO:0007669"/>
    <property type="project" value="UniProtKB-KW"/>
</dbReference>
<keyword evidence="9" id="KW-1015">Disulfide bond</keyword>
<gene>
    <name evidence="13" type="ORF">THARTR1_06881</name>
</gene>
<comment type="subcellular location">
    <subcellularLocation>
        <location evidence="2">Secreted</location>
    </subcellularLocation>
</comment>
<dbReference type="Proteomes" id="UP000236290">
    <property type="component" value="Unassembled WGS sequence"/>
</dbReference>
<keyword evidence="10" id="KW-0325">Glycoprotein</keyword>
<evidence type="ECO:0000256" key="3">
    <source>
        <dbReference type="ARBA" id="ARBA00022525"/>
    </source>
</evidence>
<evidence type="ECO:0000256" key="1">
    <source>
        <dbReference type="ARBA" id="ARBA00001973"/>
    </source>
</evidence>
<reference evidence="13 14" key="1">
    <citation type="submission" date="2017-02" db="EMBL/GenBank/DDBJ databases">
        <title>Genomes of Trichoderma spp. with biocontrol activity.</title>
        <authorList>
            <person name="Gardiner D."/>
            <person name="Kazan K."/>
            <person name="Vos C."/>
            <person name="Harvey P."/>
        </authorList>
    </citation>
    <scope>NUCLEOTIDE SEQUENCE [LARGE SCALE GENOMIC DNA]</scope>
    <source>
        <strain evidence="13 14">Tr1</strain>
    </source>
</reference>
<keyword evidence="5 12" id="KW-0732">Signal</keyword>
<evidence type="ECO:0000256" key="7">
    <source>
        <dbReference type="ARBA" id="ARBA00023008"/>
    </source>
</evidence>
<evidence type="ECO:0000256" key="8">
    <source>
        <dbReference type="ARBA" id="ARBA00023033"/>
    </source>
</evidence>
<keyword evidence="8" id="KW-0503">Monooxygenase</keyword>
<dbReference type="GO" id="GO:0046872">
    <property type="term" value="F:metal ion binding"/>
    <property type="evidence" value="ECO:0007669"/>
    <property type="project" value="UniProtKB-KW"/>
</dbReference>
<dbReference type="GO" id="GO:0005576">
    <property type="term" value="C:extracellular region"/>
    <property type="evidence" value="ECO:0007669"/>
    <property type="project" value="UniProtKB-SubCell"/>
</dbReference>
<evidence type="ECO:0000256" key="2">
    <source>
        <dbReference type="ARBA" id="ARBA00004613"/>
    </source>
</evidence>
<feature type="signal peptide" evidence="12">
    <location>
        <begin position="1"/>
        <end position="23"/>
    </location>
</feature>
<evidence type="ECO:0008006" key="15">
    <source>
        <dbReference type="Google" id="ProtNLM"/>
    </source>
</evidence>
<evidence type="ECO:0000256" key="9">
    <source>
        <dbReference type="ARBA" id="ARBA00023157"/>
    </source>
</evidence>
<evidence type="ECO:0000256" key="11">
    <source>
        <dbReference type="ARBA" id="ARBA00046340"/>
    </source>
</evidence>
<evidence type="ECO:0000256" key="10">
    <source>
        <dbReference type="ARBA" id="ARBA00023180"/>
    </source>
</evidence>
<proteinExistence type="inferred from homology"/>
<keyword evidence="4" id="KW-0479">Metal-binding</keyword>
<comment type="cofactor">
    <cofactor evidence="1">
        <name>Cu(2+)</name>
        <dbReference type="ChEBI" id="CHEBI:29036"/>
    </cofactor>
</comment>
<keyword evidence="3" id="KW-0964">Secreted</keyword>
<evidence type="ECO:0000313" key="14">
    <source>
        <dbReference type="Proteomes" id="UP000236290"/>
    </source>
</evidence>
<evidence type="ECO:0000256" key="6">
    <source>
        <dbReference type="ARBA" id="ARBA00023002"/>
    </source>
</evidence>
<protein>
    <recommendedName>
        <fullName evidence="15">LysM domain-containing protein</fullName>
    </recommendedName>
</protein>
<dbReference type="EMBL" id="MTYI01000106">
    <property type="protein sequence ID" value="PNP52534.1"/>
    <property type="molecule type" value="Genomic_DNA"/>
</dbReference>
<dbReference type="Pfam" id="PF22810">
    <property type="entry name" value="LPMO_AA14"/>
    <property type="match status" value="1"/>
</dbReference>
<dbReference type="AlphaFoldDB" id="A0A2K0U436"/>
<keyword evidence="7" id="KW-0186">Copper</keyword>
<organism evidence="13 14">
    <name type="scientific">Trichoderma harzianum</name>
    <name type="common">Hypocrea lixii</name>
    <dbReference type="NCBI Taxonomy" id="5544"/>
    <lineage>
        <taxon>Eukaryota</taxon>
        <taxon>Fungi</taxon>
        <taxon>Dikarya</taxon>
        <taxon>Ascomycota</taxon>
        <taxon>Pezizomycotina</taxon>
        <taxon>Sordariomycetes</taxon>
        <taxon>Hypocreomycetidae</taxon>
        <taxon>Hypocreales</taxon>
        <taxon>Hypocreaceae</taxon>
        <taxon>Trichoderma</taxon>
    </lineage>
</organism>
<evidence type="ECO:0000256" key="5">
    <source>
        <dbReference type="ARBA" id="ARBA00022729"/>
    </source>
</evidence>
<evidence type="ECO:0000313" key="13">
    <source>
        <dbReference type="EMBL" id="PNP52534.1"/>
    </source>
</evidence>
<dbReference type="InterPro" id="IPR054497">
    <property type="entry name" value="LPMO_AA14"/>
</dbReference>
<evidence type="ECO:0000256" key="4">
    <source>
        <dbReference type="ARBA" id="ARBA00022723"/>
    </source>
</evidence>
<comment type="caution">
    <text evidence="13">The sequence shown here is derived from an EMBL/GenBank/DDBJ whole genome shotgun (WGS) entry which is preliminary data.</text>
</comment>